<feature type="domain" description="Mce/MlaD" evidence="3">
    <location>
        <begin position="49"/>
        <end position="122"/>
    </location>
</feature>
<gene>
    <name evidence="5" type="ORF">GCM10007298_17200</name>
</gene>
<feature type="domain" description="Mammalian cell entry C-terminal" evidence="4">
    <location>
        <begin position="176"/>
        <end position="322"/>
    </location>
</feature>
<keyword evidence="6" id="KW-1185">Reference proteome</keyword>
<accession>A0ABQ1UPP7</accession>
<evidence type="ECO:0000259" key="4">
    <source>
        <dbReference type="Pfam" id="PF11887"/>
    </source>
</evidence>
<protein>
    <recommendedName>
        <fullName evidence="7">Lipoprotein LprN</fullName>
    </recommendedName>
</protein>
<name>A0ABQ1UPP7_9NOCA</name>
<evidence type="ECO:0000259" key="3">
    <source>
        <dbReference type="Pfam" id="PF02470"/>
    </source>
</evidence>
<sequence>MRGLPGAMRRPRSVAVAMMSVAVLATSGCAFQGLNSLPVPGAQGTGDGSYEITALIPNAANLVQNAPVLMNDATVGSVGKISVRNWKALVTIRLDKGTQVPNGSHVMVGLTSVLGSLNLQVVQPDKPTGGMMKAGQEIPLTACPEQENIETPSNVTPVADINSAQQVAQCTYPTVEQVLSSLSVVLNGGGLSQIGDVVHELNDTLAGRQDVIRNLVPRLNTLVSDLDKQRANIISAVEGLDRLSRNFNEQSPTIERALDDGPKILKLLVDQRVNLTDALASVGRLSRTTDDILKANGENIETIVRNLSPVLDQLQDSGTSLTQSLNILVTFPFAESVIPKIVKGDYVNAVINLDLTNGRLGRGAFASLGAGAPAAVYGPEAVLGTSAGAAKRGANPFTAPLTDGDDAGAPAPKTSAPKTPAPKTTTPKAGR</sequence>
<organism evidence="5 6">
    <name type="scientific">Williamsia phyllosphaerae</name>
    <dbReference type="NCBI Taxonomy" id="885042"/>
    <lineage>
        <taxon>Bacteria</taxon>
        <taxon>Bacillati</taxon>
        <taxon>Actinomycetota</taxon>
        <taxon>Actinomycetes</taxon>
        <taxon>Mycobacteriales</taxon>
        <taxon>Nocardiaceae</taxon>
        <taxon>Williamsia</taxon>
    </lineage>
</organism>
<dbReference type="RefSeq" id="WP_371873803.1">
    <property type="nucleotide sequence ID" value="NZ_BMCS01000001.1"/>
</dbReference>
<evidence type="ECO:0000313" key="6">
    <source>
        <dbReference type="Proteomes" id="UP000632454"/>
    </source>
</evidence>
<reference evidence="6" key="1">
    <citation type="journal article" date="2019" name="Int. J. Syst. Evol. Microbiol.">
        <title>The Global Catalogue of Microorganisms (GCM) 10K type strain sequencing project: providing services to taxonomists for standard genome sequencing and annotation.</title>
        <authorList>
            <consortium name="The Broad Institute Genomics Platform"/>
            <consortium name="The Broad Institute Genome Sequencing Center for Infectious Disease"/>
            <person name="Wu L."/>
            <person name="Ma J."/>
        </authorList>
    </citation>
    <scope>NUCLEOTIDE SEQUENCE [LARGE SCALE GENOMIC DNA]</scope>
    <source>
        <strain evidence="6">CCM 7855</strain>
    </source>
</reference>
<evidence type="ECO:0000256" key="1">
    <source>
        <dbReference type="SAM" id="MobiDB-lite"/>
    </source>
</evidence>
<dbReference type="PANTHER" id="PTHR33371">
    <property type="entry name" value="INTERMEMBRANE PHOSPHOLIPID TRANSPORT SYSTEM BINDING PROTEIN MLAD-RELATED"/>
    <property type="match status" value="1"/>
</dbReference>
<feature type="compositionally biased region" description="Low complexity" evidence="1">
    <location>
        <begin position="409"/>
        <end position="431"/>
    </location>
</feature>
<feature type="signal peptide" evidence="2">
    <location>
        <begin position="1"/>
        <end position="32"/>
    </location>
</feature>
<dbReference type="EMBL" id="BMCS01000001">
    <property type="protein sequence ID" value="GGF21808.1"/>
    <property type="molecule type" value="Genomic_DNA"/>
</dbReference>
<evidence type="ECO:0008006" key="7">
    <source>
        <dbReference type="Google" id="ProtNLM"/>
    </source>
</evidence>
<evidence type="ECO:0000313" key="5">
    <source>
        <dbReference type="EMBL" id="GGF21808.1"/>
    </source>
</evidence>
<dbReference type="PROSITE" id="PS51257">
    <property type="entry name" value="PROKAR_LIPOPROTEIN"/>
    <property type="match status" value="1"/>
</dbReference>
<evidence type="ECO:0000256" key="2">
    <source>
        <dbReference type="SAM" id="SignalP"/>
    </source>
</evidence>
<dbReference type="InterPro" id="IPR024516">
    <property type="entry name" value="Mce_C"/>
</dbReference>
<feature type="chain" id="PRO_5047322459" description="Lipoprotein LprN" evidence="2">
    <location>
        <begin position="33"/>
        <end position="431"/>
    </location>
</feature>
<dbReference type="PANTHER" id="PTHR33371:SF15">
    <property type="entry name" value="LIPOPROTEIN LPRN"/>
    <property type="match status" value="1"/>
</dbReference>
<comment type="caution">
    <text evidence="5">The sequence shown here is derived from an EMBL/GenBank/DDBJ whole genome shotgun (WGS) entry which is preliminary data.</text>
</comment>
<feature type="region of interest" description="Disordered" evidence="1">
    <location>
        <begin position="393"/>
        <end position="431"/>
    </location>
</feature>
<dbReference type="Pfam" id="PF02470">
    <property type="entry name" value="MlaD"/>
    <property type="match status" value="1"/>
</dbReference>
<dbReference type="InterPro" id="IPR052336">
    <property type="entry name" value="MlaD_Phospholipid_Transporter"/>
</dbReference>
<proteinExistence type="predicted"/>
<keyword evidence="2" id="KW-0732">Signal</keyword>
<dbReference type="Proteomes" id="UP000632454">
    <property type="component" value="Unassembled WGS sequence"/>
</dbReference>
<dbReference type="InterPro" id="IPR003399">
    <property type="entry name" value="Mce/MlaD"/>
</dbReference>
<dbReference type="Pfam" id="PF11887">
    <property type="entry name" value="Mce4_CUP1"/>
    <property type="match status" value="1"/>
</dbReference>